<keyword evidence="3" id="KW-0238">DNA-binding</keyword>
<dbReference type="Gene3D" id="3.40.50.1360">
    <property type="match status" value="1"/>
</dbReference>
<comment type="similarity">
    <text evidence="1">Belongs to the SorC transcriptional regulatory family.</text>
</comment>
<dbReference type="GO" id="GO:0030246">
    <property type="term" value="F:carbohydrate binding"/>
    <property type="evidence" value="ECO:0007669"/>
    <property type="project" value="InterPro"/>
</dbReference>
<dbReference type="Gene3D" id="1.10.10.10">
    <property type="entry name" value="Winged helix-like DNA-binding domain superfamily/Winged helix DNA-binding domain"/>
    <property type="match status" value="1"/>
</dbReference>
<evidence type="ECO:0000256" key="3">
    <source>
        <dbReference type="ARBA" id="ARBA00023125"/>
    </source>
</evidence>
<dbReference type="SUPFAM" id="SSF46785">
    <property type="entry name" value="Winged helix' DNA-binding domain"/>
    <property type="match status" value="1"/>
</dbReference>
<keyword evidence="4" id="KW-0804">Transcription</keyword>
<dbReference type="EMBL" id="AXCY01000038">
    <property type="protein sequence ID" value="KGM10829.1"/>
    <property type="molecule type" value="Genomic_DNA"/>
</dbReference>
<name>A0A0A0BUM2_9CELL</name>
<evidence type="ECO:0000259" key="5">
    <source>
        <dbReference type="Pfam" id="PF04198"/>
    </source>
</evidence>
<gene>
    <name evidence="7" type="ORF">N868_13625</name>
</gene>
<evidence type="ECO:0000313" key="8">
    <source>
        <dbReference type="Proteomes" id="UP000029839"/>
    </source>
</evidence>
<dbReference type="InterPro" id="IPR000835">
    <property type="entry name" value="HTH_MarR-typ"/>
</dbReference>
<dbReference type="SUPFAM" id="SSF100950">
    <property type="entry name" value="NagB/RpiA/CoA transferase-like"/>
    <property type="match status" value="1"/>
</dbReference>
<organism evidence="7 8">
    <name type="scientific">Cellulomonas carbonis T26</name>
    <dbReference type="NCBI Taxonomy" id="947969"/>
    <lineage>
        <taxon>Bacteria</taxon>
        <taxon>Bacillati</taxon>
        <taxon>Actinomycetota</taxon>
        <taxon>Actinomycetes</taxon>
        <taxon>Micrococcales</taxon>
        <taxon>Cellulomonadaceae</taxon>
        <taxon>Cellulomonas</taxon>
    </lineage>
</organism>
<dbReference type="Pfam" id="PF12802">
    <property type="entry name" value="MarR_2"/>
    <property type="match status" value="1"/>
</dbReference>
<keyword evidence="8" id="KW-1185">Reference proteome</keyword>
<dbReference type="PANTHER" id="PTHR34294">
    <property type="entry name" value="TRANSCRIPTIONAL REGULATOR-RELATED"/>
    <property type="match status" value="1"/>
</dbReference>
<dbReference type="AlphaFoldDB" id="A0A0A0BUM2"/>
<evidence type="ECO:0000259" key="6">
    <source>
        <dbReference type="Pfam" id="PF12802"/>
    </source>
</evidence>
<dbReference type="InterPro" id="IPR037171">
    <property type="entry name" value="NagB/RpiA_transferase-like"/>
</dbReference>
<dbReference type="PANTHER" id="PTHR34294:SF1">
    <property type="entry name" value="TRANSCRIPTIONAL REGULATOR LSRR"/>
    <property type="match status" value="1"/>
</dbReference>
<dbReference type="Proteomes" id="UP000029839">
    <property type="component" value="Unassembled WGS sequence"/>
</dbReference>
<proteinExistence type="inferred from homology"/>
<sequence>MVGVRAGDEREERRGVVVRAAWMYYKDGLTQAEIAERLFVSRPTVGRLLDAARAQGVVRFEISADHLSAFELSKDLRKRFGLADAVVVPRISDTGHDTRVNQRLADAAAEYVKRYLRPGAVIGVGWGDTVTRVLFALDRDALQGVTIAGVAGGIDAYTREVMARNTNGVNEHLRLIPAPLVASSAEIAAALRQDGSVTSVLALAATAVATLTGIGAARPPVSSIRSGLFTDDQVRAFREMGGVGDMLGAWFDRDGAVIREAASDRRIGMTLDELRALPNVIGVAGGVEKTEAIAGALRGRYLDVLVTDEAVGEALLAT</sequence>
<dbReference type="InterPro" id="IPR036388">
    <property type="entry name" value="WH-like_DNA-bd_sf"/>
</dbReference>
<dbReference type="InterPro" id="IPR036390">
    <property type="entry name" value="WH_DNA-bd_sf"/>
</dbReference>
<evidence type="ECO:0000313" key="7">
    <source>
        <dbReference type="EMBL" id="KGM10829.1"/>
    </source>
</evidence>
<evidence type="ECO:0000256" key="2">
    <source>
        <dbReference type="ARBA" id="ARBA00023015"/>
    </source>
</evidence>
<dbReference type="InterPro" id="IPR051054">
    <property type="entry name" value="SorC_transcr_regulators"/>
</dbReference>
<evidence type="ECO:0000256" key="1">
    <source>
        <dbReference type="ARBA" id="ARBA00010466"/>
    </source>
</evidence>
<reference evidence="7 8" key="2">
    <citation type="journal article" date="2015" name="Stand. Genomic Sci.">
        <title>Draft genome sequence of Cellulomonas carbonis T26(T) and comparative analysis of six Cellulomonas genomes.</title>
        <authorList>
            <person name="Zhuang W."/>
            <person name="Zhang S."/>
            <person name="Xia X."/>
            <person name="Wang G."/>
        </authorList>
    </citation>
    <scope>NUCLEOTIDE SEQUENCE [LARGE SCALE GENOMIC DNA]</scope>
    <source>
        <strain evidence="7 8">T26</strain>
    </source>
</reference>
<keyword evidence="2" id="KW-0805">Transcription regulation</keyword>
<comment type="caution">
    <text evidence="7">The sequence shown here is derived from an EMBL/GenBank/DDBJ whole genome shotgun (WGS) entry which is preliminary data.</text>
</comment>
<dbReference type="InterPro" id="IPR007324">
    <property type="entry name" value="Sugar-bd_dom_put"/>
</dbReference>
<accession>A0A0A0BUM2</accession>
<reference evidence="7 8" key="1">
    <citation type="submission" date="2013-08" db="EMBL/GenBank/DDBJ databases">
        <title>Genome sequencing of Cellulomonas carbonis T26.</title>
        <authorList>
            <person name="Chen F."/>
            <person name="Li Y."/>
            <person name="Wang G."/>
        </authorList>
    </citation>
    <scope>NUCLEOTIDE SEQUENCE [LARGE SCALE GENOMIC DNA]</scope>
    <source>
        <strain evidence="7 8">T26</strain>
    </source>
</reference>
<dbReference type="OrthoDB" id="186585at2"/>
<dbReference type="Pfam" id="PF04198">
    <property type="entry name" value="Sugar-bind"/>
    <property type="match status" value="1"/>
</dbReference>
<evidence type="ECO:0008006" key="9">
    <source>
        <dbReference type="Google" id="ProtNLM"/>
    </source>
</evidence>
<protein>
    <recommendedName>
        <fullName evidence="9">DeoR faimly transcriptional regulator</fullName>
    </recommendedName>
</protein>
<feature type="domain" description="Sugar-binding" evidence="5">
    <location>
        <begin position="69"/>
        <end position="317"/>
    </location>
</feature>
<dbReference type="GO" id="GO:0003677">
    <property type="term" value="F:DNA binding"/>
    <property type="evidence" value="ECO:0007669"/>
    <property type="project" value="UniProtKB-KW"/>
</dbReference>
<evidence type="ECO:0000256" key="4">
    <source>
        <dbReference type="ARBA" id="ARBA00023163"/>
    </source>
</evidence>
<dbReference type="RefSeq" id="WP_043606281.1">
    <property type="nucleotide sequence ID" value="NZ_AXCY01000038.1"/>
</dbReference>
<dbReference type="GO" id="GO:0003700">
    <property type="term" value="F:DNA-binding transcription factor activity"/>
    <property type="evidence" value="ECO:0007669"/>
    <property type="project" value="InterPro"/>
</dbReference>
<feature type="domain" description="HTH marR-type" evidence="6">
    <location>
        <begin position="23"/>
        <end position="66"/>
    </location>
</feature>